<reference evidence="5 6" key="1">
    <citation type="submission" date="2017-01" db="EMBL/GenBank/DDBJ databases">
        <authorList>
            <person name="Mah S.A."/>
            <person name="Swanson W.J."/>
            <person name="Moy G.W."/>
            <person name="Vacquier V.D."/>
        </authorList>
    </citation>
    <scope>NUCLEOTIDE SEQUENCE [LARGE SCALE GENOMIC DNA]</scope>
    <source>
        <strain evidence="5 6">DSM 16927</strain>
    </source>
</reference>
<gene>
    <name evidence="4" type="ORF">EG359_00175</name>
    <name evidence="5" type="ORF">SAMN05421768_104421</name>
</gene>
<organism evidence="5 6">
    <name type="scientific">Chryseobacterium joostei</name>
    <dbReference type="NCBI Taxonomy" id="112234"/>
    <lineage>
        <taxon>Bacteria</taxon>
        <taxon>Pseudomonadati</taxon>
        <taxon>Bacteroidota</taxon>
        <taxon>Flavobacteriia</taxon>
        <taxon>Flavobacteriales</taxon>
        <taxon>Weeksellaceae</taxon>
        <taxon>Chryseobacterium group</taxon>
        <taxon>Chryseobacterium</taxon>
    </lineage>
</organism>
<dbReference type="OrthoDB" id="9811837at2"/>
<dbReference type="PANTHER" id="PTHR44858:SF1">
    <property type="entry name" value="UDP-N-ACETYLGLUCOSAMINE--PEPTIDE N-ACETYLGLUCOSAMINYLTRANSFERASE SPINDLY-RELATED"/>
    <property type="match status" value="1"/>
</dbReference>
<dbReference type="Gene3D" id="1.25.40.10">
    <property type="entry name" value="Tetratricopeptide repeat domain"/>
    <property type="match status" value="1"/>
</dbReference>
<keyword evidence="1" id="KW-0677">Repeat</keyword>
<evidence type="ECO:0000256" key="1">
    <source>
        <dbReference type="ARBA" id="ARBA00022737"/>
    </source>
</evidence>
<dbReference type="InterPro" id="IPR011990">
    <property type="entry name" value="TPR-like_helical_dom_sf"/>
</dbReference>
<dbReference type="STRING" id="112234.SAMN05421768_104421"/>
<proteinExistence type="predicted"/>
<dbReference type="Pfam" id="PF00515">
    <property type="entry name" value="TPR_1"/>
    <property type="match status" value="1"/>
</dbReference>
<dbReference type="InterPro" id="IPR019734">
    <property type="entry name" value="TPR_rpt"/>
</dbReference>
<sequence>MIKKRITILTFILLYCLTFSQKKHDKNKLIQELSDNTCKCIDSIGLFDRNKKDILEDIEHCIDKHATALQLGKLIDNIDELSEKAPKVNGKKQVTLNLSTDKNSQQYKDSYNEIERYLMKNCSSLKNAVNTSESKYESLSKNKEAKDFYDKAINSSEKEDWKDAIQNYEQAVKIDPKFIYAWDNLGICYRRIGEYDKAIDAYKKSLEIDPKGKMPMQNIAITYIYKKEYQKAIDAYSDFDKVYPGDPEVYYGIGQVYFANLKNNEKALDYICKAYKIYAEQKSPYRTDAETVLAHIYKNMSEEGKIDKFKEVMKNNSIEFK</sequence>
<dbReference type="KEGG" id="cjt:EG359_00175"/>
<keyword evidence="7" id="KW-1185">Reference proteome</keyword>
<protein>
    <submittedName>
        <fullName evidence="4">Tetratricopeptide repeat protein</fullName>
    </submittedName>
    <submittedName>
        <fullName evidence="5">Tetratricopeptide repeat-containing protein</fullName>
    </submittedName>
</protein>
<dbReference type="SMART" id="SM00028">
    <property type="entry name" value="TPR"/>
    <property type="match status" value="3"/>
</dbReference>
<evidence type="ECO:0000256" key="2">
    <source>
        <dbReference type="ARBA" id="ARBA00022803"/>
    </source>
</evidence>
<dbReference type="SUPFAM" id="SSF48452">
    <property type="entry name" value="TPR-like"/>
    <property type="match status" value="1"/>
</dbReference>
<evidence type="ECO:0000313" key="7">
    <source>
        <dbReference type="Proteomes" id="UP000279541"/>
    </source>
</evidence>
<keyword evidence="2 3" id="KW-0802">TPR repeat</keyword>
<feature type="repeat" description="TPR" evidence="3">
    <location>
        <begin position="145"/>
        <end position="178"/>
    </location>
</feature>
<dbReference type="EMBL" id="FTNZ01000004">
    <property type="protein sequence ID" value="SIS35597.1"/>
    <property type="molecule type" value="Genomic_DNA"/>
</dbReference>
<evidence type="ECO:0000313" key="6">
    <source>
        <dbReference type="Proteomes" id="UP000186106"/>
    </source>
</evidence>
<accession>A0A1N7IEU0</accession>
<dbReference type="EMBL" id="CP033926">
    <property type="protein sequence ID" value="AZA98120.1"/>
    <property type="molecule type" value="Genomic_DNA"/>
</dbReference>
<reference evidence="4 7" key="2">
    <citation type="submission" date="2018-11" db="EMBL/GenBank/DDBJ databases">
        <title>Proposal to divide the Flavobacteriaceae and reorganize its genera based on Amino Acid Identity values calculated from whole genome sequences.</title>
        <authorList>
            <person name="Nicholson A.C."/>
            <person name="Gulvik C.A."/>
            <person name="Whitney A.M."/>
            <person name="Humrighouse B.W."/>
            <person name="Bell M."/>
            <person name="Holmes B."/>
            <person name="Steigerwalt A.G."/>
            <person name="Villarma A."/>
            <person name="Sheth M."/>
            <person name="Batra D."/>
            <person name="Pryor J."/>
            <person name="Bernardet J.-F."/>
            <person name="Hugo C."/>
            <person name="Kampfer P."/>
            <person name="Newman J."/>
            <person name="McQuiston J.R."/>
        </authorList>
    </citation>
    <scope>NUCLEOTIDE SEQUENCE [LARGE SCALE GENOMIC DNA]</scope>
    <source>
        <strain evidence="4 7">DSM 16927</strain>
    </source>
</reference>
<dbReference type="InterPro" id="IPR050498">
    <property type="entry name" value="Ycf3"/>
</dbReference>
<dbReference type="Proteomes" id="UP000279541">
    <property type="component" value="Chromosome"/>
</dbReference>
<dbReference type="PROSITE" id="PS50293">
    <property type="entry name" value="TPR_REGION"/>
    <property type="match status" value="1"/>
</dbReference>
<evidence type="ECO:0000313" key="4">
    <source>
        <dbReference type="EMBL" id="AZA98120.1"/>
    </source>
</evidence>
<dbReference type="RefSeq" id="WP_076354197.1">
    <property type="nucleotide sequence ID" value="NZ_CP033926.1"/>
</dbReference>
<dbReference type="AlphaFoldDB" id="A0A1N7IEU0"/>
<evidence type="ECO:0000313" key="5">
    <source>
        <dbReference type="EMBL" id="SIS35597.1"/>
    </source>
</evidence>
<feature type="repeat" description="TPR" evidence="3">
    <location>
        <begin position="179"/>
        <end position="212"/>
    </location>
</feature>
<dbReference type="PANTHER" id="PTHR44858">
    <property type="entry name" value="TETRATRICOPEPTIDE REPEAT PROTEIN 6"/>
    <property type="match status" value="1"/>
</dbReference>
<dbReference type="Pfam" id="PF13181">
    <property type="entry name" value="TPR_8"/>
    <property type="match status" value="1"/>
</dbReference>
<dbReference type="PROSITE" id="PS50005">
    <property type="entry name" value="TPR"/>
    <property type="match status" value="2"/>
</dbReference>
<name>A0A1N7IEU0_9FLAO</name>
<evidence type="ECO:0000256" key="3">
    <source>
        <dbReference type="PROSITE-ProRule" id="PRU00339"/>
    </source>
</evidence>
<dbReference type="Proteomes" id="UP000186106">
    <property type="component" value="Unassembled WGS sequence"/>
</dbReference>